<keyword evidence="1" id="KW-0472">Membrane</keyword>
<keyword evidence="1" id="KW-1133">Transmembrane helix</keyword>
<name>A0A102JLI1_9BURK</name>
<evidence type="ECO:0000313" key="3">
    <source>
        <dbReference type="Proteomes" id="UP000065521"/>
    </source>
</evidence>
<dbReference type="AlphaFoldDB" id="A0A102JLI1"/>
<proteinExistence type="predicted"/>
<feature type="transmembrane region" description="Helical" evidence="1">
    <location>
        <begin position="50"/>
        <end position="70"/>
    </location>
</feature>
<dbReference type="RefSeq" id="WP_059636045.1">
    <property type="nucleotide sequence ID" value="NZ_LOTK01000087.1"/>
</dbReference>
<gene>
    <name evidence="2" type="ORF">WI38_24600</name>
</gene>
<evidence type="ECO:0000313" key="2">
    <source>
        <dbReference type="EMBL" id="KUZ86069.1"/>
    </source>
</evidence>
<keyword evidence="1" id="KW-0812">Transmembrane</keyword>
<accession>A0A102JLI1</accession>
<protein>
    <recommendedName>
        <fullName evidence="4">Type VI secretion protein</fullName>
    </recommendedName>
</protein>
<dbReference type="EMBL" id="LOTN01000051">
    <property type="protein sequence ID" value="KUZ86069.1"/>
    <property type="molecule type" value="Genomic_DNA"/>
</dbReference>
<evidence type="ECO:0000256" key="1">
    <source>
        <dbReference type="SAM" id="Phobius"/>
    </source>
</evidence>
<comment type="caution">
    <text evidence="2">The sequence shown here is derived from an EMBL/GenBank/DDBJ whole genome shotgun (WGS) entry which is preliminary data.</text>
</comment>
<evidence type="ECO:0008006" key="4">
    <source>
        <dbReference type="Google" id="ProtNLM"/>
    </source>
</evidence>
<dbReference type="Proteomes" id="UP000065521">
    <property type="component" value="Unassembled WGS sequence"/>
</dbReference>
<feature type="transmembrane region" description="Helical" evidence="1">
    <location>
        <begin position="21"/>
        <end position="44"/>
    </location>
</feature>
<reference evidence="2 3" key="1">
    <citation type="submission" date="2015-11" db="EMBL/GenBank/DDBJ databases">
        <title>Expanding the genomic diversity of Burkholderia species for the development of highly accurate diagnostics.</title>
        <authorList>
            <person name="Sahl J."/>
            <person name="Keim P."/>
            <person name="Wagner D."/>
        </authorList>
    </citation>
    <scope>NUCLEOTIDE SEQUENCE [LARGE SCALE GENOMIC DNA]</scope>
    <source>
        <strain evidence="2 3">RF32-BP4</strain>
    </source>
</reference>
<sequence length="386" mass="42162">MSWPIPTFRKIELPAPIALRVWLPALTAMALGMAGAVLLLWPHGKSTHGLQFWGLLIGIPLVTCAIALGVRLDRWEHEQTIAEEAQREQERIMSLWRSWSRRQVCVEASVAILPIHVPAAKLGDVDADLPVNMGRASAFDWSKNKALELRRAKLLGQIADALRTPLTSRKEMRVRLLLADASAESLRDWKAAAQDALGKIAPDCKFSVDIERAGDCASFLTQQVDLVGAAPQLVIAAQLWPDDETKQTFSEGAAALLIEPAGGRAGHVFRPMTAAANTLEAALQQLVHMQISPDRITHIWFTRCEAESGAITSALISDPKARLIERHFDHITGEPGPATSWIALATALEASHDSGPQVVAWREPDDESLHLCMVGAAEPHASQKEF</sequence>
<organism evidence="2 3">
    <name type="scientific">Burkholderia ubonensis</name>
    <dbReference type="NCBI Taxonomy" id="101571"/>
    <lineage>
        <taxon>Bacteria</taxon>
        <taxon>Pseudomonadati</taxon>
        <taxon>Pseudomonadota</taxon>
        <taxon>Betaproteobacteria</taxon>
        <taxon>Burkholderiales</taxon>
        <taxon>Burkholderiaceae</taxon>
        <taxon>Burkholderia</taxon>
        <taxon>Burkholderia cepacia complex</taxon>
    </lineage>
</organism>